<evidence type="ECO:0000313" key="1">
    <source>
        <dbReference type="EMBL" id="CAB4142184.1"/>
    </source>
</evidence>
<accession>A0A6J5M633</accession>
<reference evidence="1" key="1">
    <citation type="submission" date="2020-04" db="EMBL/GenBank/DDBJ databases">
        <authorList>
            <person name="Chiriac C."/>
            <person name="Salcher M."/>
            <person name="Ghai R."/>
            <person name="Kavagutti S V."/>
        </authorList>
    </citation>
    <scope>NUCLEOTIDE SEQUENCE</scope>
</reference>
<protein>
    <submittedName>
        <fullName evidence="1">Uncharacterized protein</fullName>
    </submittedName>
</protein>
<organism evidence="1">
    <name type="scientific">uncultured Caudovirales phage</name>
    <dbReference type="NCBI Taxonomy" id="2100421"/>
    <lineage>
        <taxon>Viruses</taxon>
        <taxon>Duplodnaviria</taxon>
        <taxon>Heunggongvirae</taxon>
        <taxon>Uroviricota</taxon>
        <taxon>Caudoviricetes</taxon>
        <taxon>Peduoviridae</taxon>
        <taxon>Maltschvirus</taxon>
        <taxon>Maltschvirus maltsch</taxon>
    </lineage>
</organism>
<name>A0A6J5M633_9CAUD</name>
<gene>
    <name evidence="1" type="ORF">UFOVP443_21</name>
</gene>
<sequence length="159" mass="17482">MASQHRKHRGFRTERVVAQYLSTVWQGACVGRGSGKDIVNVPFDVEVKARAGFQPKAYLAQLKTRTAVSGELGFGVIRLNGQGEDARDYAAIIRLEDLLPLLQLKYGHLDIEPTEADIDRCTACGSYMIRKCLTCQPTTTSAPDAILVKRSITDGTIDQ</sequence>
<dbReference type="EMBL" id="LR796404">
    <property type="protein sequence ID" value="CAB4142184.1"/>
    <property type="molecule type" value="Genomic_DNA"/>
</dbReference>
<proteinExistence type="predicted"/>